<evidence type="ECO:0000256" key="2">
    <source>
        <dbReference type="ARBA" id="ARBA00023002"/>
    </source>
</evidence>
<sequence>MTTTIHYEDPVEGFEGWLVYDGRTADIAAGGFRVQPGVTEELVASLAARMTLKQRVLGLGVDGAKAGIDYDPAAPGKAAAVRRFLAFLREELAGRFSMGCDMGTRWHELEELAALEGIPSIKYVVKRAQGISDQDFFGRLRTLDAPVGALTLGQRRAGHALAHAALAAARQQGRRPESLTCSLQGFGNMGRAAAYSLLEHGVRITAVADAHACVVDPRGLDIARMLETEQSRAVDSIAPGALRLPRETLLDLPADVLVLAAGEDAVTQEQARVLPCPVVVVGSNHGLSAAAEQCLADHGVLVVPDFIGGIGGSASIDALFGPTAAPDPQQVLDGVAAMMDDLLDDLLSRARNLGTTPRQAALDFAAVAVDKRGQRPYGTGPYARSALRRAQRARRAAATTAPAPAAAPSGDAR</sequence>
<dbReference type="InterPro" id="IPR006096">
    <property type="entry name" value="Glu/Leu/Phe/Val/Trp_DH_C"/>
</dbReference>
<dbReference type="InterPro" id="IPR006097">
    <property type="entry name" value="Glu/Leu/Phe/Val/Trp_DH_dimer"/>
</dbReference>
<keyword evidence="6" id="KW-1185">Reference proteome</keyword>
<keyword evidence="2" id="KW-0560">Oxidoreductase</keyword>
<evidence type="ECO:0000256" key="1">
    <source>
        <dbReference type="ARBA" id="ARBA00006382"/>
    </source>
</evidence>
<name>A0ABS8B1B4_9ACTN</name>
<dbReference type="EMBL" id="JAJAUY010000007">
    <property type="protein sequence ID" value="MCB5178390.1"/>
    <property type="molecule type" value="Genomic_DNA"/>
</dbReference>
<evidence type="ECO:0000313" key="5">
    <source>
        <dbReference type="EMBL" id="MCB5178390.1"/>
    </source>
</evidence>
<evidence type="ECO:0000256" key="3">
    <source>
        <dbReference type="SAM" id="MobiDB-lite"/>
    </source>
</evidence>
<feature type="compositionally biased region" description="Basic residues" evidence="3">
    <location>
        <begin position="386"/>
        <end position="395"/>
    </location>
</feature>
<evidence type="ECO:0000259" key="4">
    <source>
        <dbReference type="SMART" id="SM00839"/>
    </source>
</evidence>
<feature type="compositionally biased region" description="Low complexity" evidence="3">
    <location>
        <begin position="396"/>
        <end position="413"/>
    </location>
</feature>
<gene>
    <name evidence="5" type="ORF">LG632_03175</name>
</gene>
<dbReference type="PANTHER" id="PTHR11606:SF13">
    <property type="entry name" value="GLUTAMATE DEHYDROGENASE 1, MITOCHONDRIAL"/>
    <property type="match status" value="1"/>
</dbReference>
<dbReference type="PANTHER" id="PTHR11606">
    <property type="entry name" value="GLUTAMATE DEHYDROGENASE"/>
    <property type="match status" value="1"/>
</dbReference>
<dbReference type="Gene3D" id="3.40.50.10860">
    <property type="entry name" value="Leucine Dehydrogenase, chain A, domain 1"/>
    <property type="match status" value="1"/>
</dbReference>
<dbReference type="Pfam" id="PF00208">
    <property type="entry name" value="ELFV_dehydrog"/>
    <property type="match status" value="1"/>
</dbReference>
<dbReference type="RefSeq" id="WP_226724919.1">
    <property type="nucleotide sequence ID" value="NZ_JAJAUY010000007.1"/>
</dbReference>
<dbReference type="Proteomes" id="UP001199054">
    <property type="component" value="Unassembled WGS sequence"/>
</dbReference>
<dbReference type="SUPFAM" id="SSF51735">
    <property type="entry name" value="NAD(P)-binding Rossmann-fold domains"/>
    <property type="match status" value="1"/>
</dbReference>
<protein>
    <recommendedName>
        <fullName evidence="4">Glutamate/phenylalanine/leucine/valine/L-tryptophan dehydrogenase C-terminal domain-containing protein</fullName>
    </recommendedName>
</protein>
<dbReference type="InterPro" id="IPR036291">
    <property type="entry name" value="NAD(P)-bd_dom_sf"/>
</dbReference>
<dbReference type="SUPFAM" id="SSF53223">
    <property type="entry name" value="Aminoacid dehydrogenase-like, N-terminal domain"/>
    <property type="match status" value="1"/>
</dbReference>
<comment type="caution">
    <text evidence="5">The sequence shown here is derived from an EMBL/GenBank/DDBJ whole genome shotgun (WGS) entry which is preliminary data.</text>
</comment>
<dbReference type="Gene3D" id="3.40.50.720">
    <property type="entry name" value="NAD(P)-binding Rossmann-like Domain"/>
    <property type="match status" value="1"/>
</dbReference>
<dbReference type="SMART" id="SM00839">
    <property type="entry name" value="ELFV_dehydrog"/>
    <property type="match status" value="1"/>
</dbReference>
<proteinExistence type="inferred from homology"/>
<organism evidence="5 6">
    <name type="scientific">Streptomyces antimicrobicus</name>
    <dbReference type="NCBI Taxonomy" id="2883108"/>
    <lineage>
        <taxon>Bacteria</taxon>
        <taxon>Bacillati</taxon>
        <taxon>Actinomycetota</taxon>
        <taxon>Actinomycetes</taxon>
        <taxon>Kitasatosporales</taxon>
        <taxon>Streptomycetaceae</taxon>
        <taxon>Streptomyces</taxon>
    </lineage>
</organism>
<dbReference type="InterPro" id="IPR046346">
    <property type="entry name" value="Aminoacid_DH-like_N_sf"/>
</dbReference>
<feature type="domain" description="Glutamate/phenylalanine/leucine/valine/L-tryptophan dehydrogenase C-terminal" evidence="4">
    <location>
        <begin position="153"/>
        <end position="375"/>
    </location>
</feature>
<reference evidence="5 6" key="1">
    <citation type="submission" date="2021-10" db="EMBL/GenBank/DDBJ databases">
        <title>Streptomyces sp. strain SMC 277, a novel streptomycete isolated from soil.</title>
        <authorList>
            <person name="Chanama M."/>
        </authorList>
    </citation>
    <scope>NUCLEOTIDE SEQUENCE [LARGE SCALE GENOMIC DNA]</scope>
    <source>
        <strain evidence="5 6">SMC 277</strain>
    </source>
</reference>
<dbReference type="Pfam" id="PF02812">
    <property type="entry name" value="ELFV_dehydrog_N"/>
    <property type="match status" value="1"/>
</dbReference>
<feature type="region of interest" description="Disordered" evidence="3">
    <location>
        <begin position="377"/>
        <end position="413"/>
    </location>
</feature>
<evidence type="ECO:0000313" key="6">
    <source>
        <dbReference type="Proteomes" id="UP001199054"/>
    </source>
</evidence>
<comment type="similarity">
    <text evidence="1">Belongs to the Glu/Leu/Phe/Val dehydrogenases family.</text>
</comment>
<accession>A0ABS8B1B4</accession>